<dbReference type="InterPro" id="IPR013762">
    <property type="entry name" value="Integrase-like_cat_sf"/>
</dbReference>
<dbReference type="InterPro" id="IPR044068">
    <property type="entry name" value="CB"/>
</dbReference>
<evidence type="ECO:0000259" key="10">
    <source>
        <dbReference type="PROSITE" id="PS51898"/>
    </source>
</evidence>
<evidence type="ECO:0000313" key="12">
    <source>
        <dbReference type="EMBL" id="NAS11806.1"/>
    </source>
</evidence>
<keyword evidence="6 9" id="KW-0238">DNA-binding</keyword>
<dbReference type="GO" id="GO:0051301">
    <property type="term" value="P:cell division"/>
    <property type="evidence" value="ECO:0007669"/>
    <property type="project" value="UniProtKB-KW"/>
</dbReference>
<organism evidence="12 13">
    <name type="scientific">Poritiphilus flavus</name>
    <dbReference type="NCBI Taxonomy" id="2697053"/>
    <lineage>
        <taxon>Bacteria</taxon>
        <taxon>Pseudomonadati</taxon>
        <taxon>Bacteroidota</taxon>
        <taxon>Flavobacteriia</taxon>
        <taxon>Flavobacteriales</taxon>
        <taxon>Flavobacteriaceae</taxon>
        <taxon>Poritiphilus</taxon>
    </lineage>
</organism>
<keyword evidence="4 9" id="KW-0159">Chromosome partition</keyword>
<gene>
    <name evidence="9" type="primary">xerC</name>
    <name evidence="12" type="ORF">GTQ38_07310</name>
</gene>
<dbReference type="GO" id="GO:0003677">
    <property type="term" value="F:DNA binding"/>
    <property type="evidence" value="ECO:0007669"/>
    <property type="project" value="UniProtKB-UniRule"/>
</dbReference>
<dbReference type="InterPro" id="IPR050090">
    <property type="entry name" value="Tyrosine_recombinase_XerCD"/>
</dbReference>
<dbReference type="PANTHER" id="PTHR30349:SF77">
    <property type="entry name" value="TYROSINE RECOMBINASE XERC"/>
    <property type="match status" value="1"/>
</dbReference>
<dbReference type="InterPro" id="IPR023009">
    <property type="entry name" value="Tyrosine_recombinase_XerC/XerD"/>
</dbReference>
<dbReference type="InterPro" id="IPR004107">
    <property type="entry name" value="Integrase_SAM-like_N"/>
</dbReference>
<dbReference type="PROSITE" id="PS51900">
    <property type="entry name" value="CB"/>
    <property type="match status" value="1"/>
</dbReference>
<sequence>MSLTSFVSYLGLEKNYSPHTIRSYEKDISDFSGFCVQEFDLDDIESVDYSLIRSWIVRLANDKIANRSINRKISSLKAYYKFLQQIGSISKNPLAGHKALKTPKKVEIPFSEKEMEEVLRQIPFDEGFEGCRDKLIIELLYATGMRRAELIQLQMVDIDLPARRIRVLGKRNKERIIPLLDSLIGLFEAYLEERKGLDFIADPGRVFLTKSGHKIYETLVYRIINGYFSKVSSKVKKSPHILRHTFATHLLNQGADLNAVKELLGHSSLASTQVYTHNSIAELKKIHSASHPRSKE</sequence>
<dbReference type="InterPro" id="IPR010998">
    <property type="entry name" value="Integrase_recombinase_N"/>
</dbReference>
<dbReference type="GO" id="GO:0005737">
    <property type="term" value="C:cytoplasm"/>
    <property type="evidence" value="ECO:0007669"/>
    <property type="project" value="UniProtKB-SubCell"/>
</dbReference>
<comment type="caution">
    <text evidence="12">The sequence shown here is derived from an EMBL/GenBank/DDBJ whole genome shotgun (WGS) entry which is preliminary data.</text>
</comment>
<dbReference type="InterPro" id="IPR011010">
    <property type="entry name" value="DNA_brk_join_enz"/>
</dbReference>
<dbReference type="HAMAP" id="MF_01808">
    <property type="entry name" value="Recomb_XerC_XerD"/>
    <property type="match status" value="1"/>
</dbReference>
<keyword evidence="8 9" id="KW-0131">Cell cycle</keyword>
<evidence type="ECO:0000256" key="1">
    <source>
        <dbReference type="ARBA" id="ARBA00004496"/>
    </source>
</evidence>
<dbReference type="PANTHER" id="PTHR30349">
    <property type="entry name" value="PHAGE INTEGRASE-RELATED"/>
    <property type="match status" value="1"/>
</dbReference>
<name>A0A6L9EAN9_9FLAO</name>
<evidence type="ECO:0000256" key="7">
    <source>
        <dbReference type="ARBA" id="ARBA00023172"/>
    </source>
</evidence>
<keyword evidence="3 9" id="KW-0132">Cell division</keyword>
<comment type="function">
    <text evidence="9">Site-specific tyrosine recombinase, which acts by catalyzing the cutting and rejoining of the recombining DNA molecules. The XerC-XerD complex is essential to convert dimers of the bacterial chromosome into monomers to permit their segregation at cell division. It also contributes to the segregational stability of plasmids.</text>
</comment>
<feature type="active site" evidence="9">
    <location>
        <position position="266"/>
    </location>
</feature>
<dbReference type="SUPFAM" id="SSF56349">
    <property type="entry name" value="DNA breaking-rejoining enzymes"/>
    <property type="match status" value="1"/>
</dbReference>
<dbReference type="Pfam" id="PF00589">
    <property type="entry name" value="Phage_integrase"/>
    <property type="match status" value="1"/>
</dbReference>
<feature type="active site" evidence="9">
    <location>
        <position position="243"/>
    </location>
</feature>
<dbReference type="GO" id="GO:0006313">
    <property type="term" value="P:DNA transposition"/>
    <property type="evidence" value="ECO:0007669"/>
    <property type="project" value="UniProtKB-UniRule"/>
</dbReference>
<dbReference type="Gene3D" id="1.10.443.10">
    <property type="entry name" value="Intergrase catalytic core"/>
    <property type="match status" value="1"/>
</dbReference>
<proteinExistence type="inferred from homology"/>
<evidence type="ECO:0000256" key="3">
    <source>
        <dbReference type="ARBA" id="ARBA00022618"/>
    </source>
</evidence>
<comment type="subcellular location">
    <subcellularLocation>
        <location evidence="1 9">Cytoplasm</location>
    </subcellularLocation>
</comment>
<evidence type="ECO:0000256" key="5">
    <source>
        <dbReference type="ARBA" id="ARBA00022908"/>
    </source>
</evidence>
<feature type="active site" evidence="9">
    <location>
        <position position="240"/>
    </location>
</feature>
<feature type="domain" description="Core-binding (CB)" evidence="11">
    <location>
        <begin position="1"/>
        <end position="84"/>
    </location>
</feature>
<evidence type="ECO:0000259" key="11">
    <source>
        <dbReference type="PROSITE" id="PS51900"/>
    </source>
</evidence>
<comment type="similarity">
    <text evidence="9">Belongs to the 'phage' integrase family. XerC subfamily.</text>
</comment>
<evidence type="ECO:0000256" key="6">
    <source>
        <dbReference type="ARBA" id="ARBA00023125"/>
    </source>
</evidence>
<evidence type="ECO:0000256" key="9">
    <source>
        <dbReference type="HAMAP-Rule" id="MF_01808"/>
    </source>
</evidence>
<dbReference type="InterPro" id="IPR002104">
    <property type="entry name" value="Integrase_catalytic"/>
</dbReference>
<accession>A0A6L9EAN9</accession>
<dbReference type="AlphaFoldDB" id="A0A6L9EAN9"/>
<reference evidence="12 13" key="1">
    <citation type="submission" date="2020-01" db="EMBL/GenBank/DDBJ databases">
        <title>Bacteria diversity of Porities sp.</title>
        <authorList>
            <person name="Wang G."/>
        </authorList>
    </citation>
    <scope>NUCLEOTIDE SEQUENCE [LARGE SCALE GENOMIC DNA]</scope>
    <source>
        <strain evidence="12 13">R33</strain>
    </source>
</reference>
<dbReference type="GO" id="GO:0009037">
    <property type="term" value="F:tyrosine-based site-specific recombinase activity"/>
    <property type="evidence" value="ECO:0007669"/>
    <property type="project" value="UniProtKB-UniRule"/>
</dbReference>
<dbReference type="Proteomes" id="UP000475249">
    <property type="component" value="Unassembled WGS sequence"/>
</dbReference>
<feature type="active site" evidence="9">
    <location>
        <position position="146"/>
    </location>
</feature>
<keyword evidence="13" id="KW-1185">Reference proteome</keyword>
<keyword evidence="5 9" id="KW-0229">DNA integration</keyword>
<dbReference type="EMBL" id="WXYO01000003">
    <property type="protein sequence ID" value="NAS11806.1"/>
    <property type="molecule type" value="Genomic_DNA"/>
</dbReference>
<protein>
    <recommendedName>
        <fullName evidence="9">Tyrosine recombinase XerC</fullName>
    </recommendedName>
</protein>
<keyword evidence="7 9" id="KW-0233">DNA recombination</keyword>
<feature type="domain" description="Tyr recombinase" evidence="10">
    <location>
        <begin position="105"/>
        <end position="288"/>
    </location>
</feature>
<evidence type="ECO:0000256" key="4">
    <source>
        <dbReference type="ARBA" id="ARBA00022829"/>
    </source>
</evidence>
<dbReference type="RefSeq" id="WP_161434849.1">
    <property type="nucleotide sequence ID" value="NZ_WXYO01000003.1"/>
</dbReference>
<dbReference type="PROSITE" id="PS51898">
    <property type="entry name" value="TYR_RECOMBINASE"/>
    <property type="match status" value="1"/>
</dbReference>
<comment type="subunit">
    <text evidence="9">Forms a cyclic heterotetrameric complex composed of two molecules of XerC and two molecules of XerD.</text>
</comment>
<feature type="active site" evidence="9">
    <location>
        <position position="170"/>
    </location>
</feature>
<dbReference type="Pfam" id="PF02899">
    <property type="entry name" value="Phage_int_SAM_1"/>
    <property type="match status" value="1"/>
</dbReference>
<evidence type="ECO:0000313" key="13">
    <source>
        <dbReference type="Proteomes" id="UP000475249"/>
    </source>
</evidence>
<feature type="active site" description="O-(3'-phospho-DNA)-tyrosine intermediate" evidence="9">
    <location>
        <position position="275"/>
    </location>
</feature>
<dbReference type="Gene3D" id="1.10.150.130">
    <property type="match status" value="1"/>
</dbReference>
<keyword evidence="2 9" id="KW-0963">Cytoplasm</keyword>
<dbReference type="GO" id="GO:0007059">
    <property type="term" value="P:chromosome segregation"/>
    <property type="evidence" value="ECO:0007669"/>
    <property type="project" value="UniProtKB-UniRule"/>
</dbReference>
<evidence type="ECO:0000256" key="2">
    <source>
        <dbReference type="ARBA" id="ARBA00022490"/>
    </source>
</evidence>
<evidence type="ECO:0000256" key="8">
    <source>
        <dbReference type="ARBA" id="ARBA00023306"/>
    </source>
</evidence>